<feature type="region of interest" description="Disordered" evidence="1">
    <location>
        <begin position="411"/>
        <end position="464"/>
    </location>
</feature>
<feature type="region of interest" description="Disordered" evidence="1">
    <location>
        <begin position="96"/>
        <end position="118"/>
    </location>
</feature>
<dbReference type="GeneID" id="72002563"/>
<keyword evidence="3" id="KW-1185">Reference proteome</keyword>
<proteinExistence type="predicted"/>
<comment type="caution">
    <text evidence="2">The sequence shown here is derived from an EMBL/GenBank/DDBJ whole genome shotgun (WGS) entry which is preliminary data.</text>
</comment>
<reference evidence="2 3" key="1">
    <citation type="journal article" date="2021" name="Environ. Microbiol.">
        <title>Gene family expansions and transcriptome signatures uncover fungal adaptations to wood decay.</title>
        <authorList>
            <person name="Hage H."/>
            <person name="Miyauchi S."/>
            <person name="Viragh M."/>
            <person name="Drula E."/>
            <person name="Min B."/>
            <person name="Chaduli D."/>
            <person name="Navarro D."/>
            <person name="Favel A."/>
            <person name="Norest M."/>
            <person name="Lesage-Meessen L."/>
            <person name="Balint B."/>
            <person name="Merenyi Z."/>
            <person name="de Eugenio L."/>
            <person name="Morin E."/>
            <person name="Martinez A.T."/>
            <person name="Baldrian P."/>
            <person name="Stursova M."/>
            <person name="Martinez M.J."/>
            <person name="Novotny C."/>
            <person name="Magnuson J.K."/>
            <person name="Spatafora J.W."/>
            <person name="Maurice S."/>
            <person name="Pangilinan J."/>
            <person name="Andreopoulos W."/>
            <person name="LaButti K."/>
            <person name="Hundley H."/>
            <person name="Na H."/>
            <person name="Kuo A."/>
            <person name="Barry K."/>
            <person name="Lipzen A."/>
            <person name="Henrissat B."/>
            <person name="Riley R."/>
            <person name="Ahrendt S."/>
            <person name="Nagy L.G."/>
            <person name="Grigoriev I.V."/>
            <person name="Martin F."/>
            <person name="Rosso M.N."/>
        </authorList>
    </citation>
    <scope>NUCLEOTIDE SEQUENCE [LARGE SCALE GENOMIC DNA]</scope>
    <source>
        <strain evidence="2 3">CIRM-BRFM 1785</strain>
    </source>
</reference>
<organism evidence="2 3">
    <name type="scientific">Rhodofomes roseus</name>
    <dbReference type="NCBI Taxonomy" id="34475"/>
    <lineage>
        <taxon>Eukaryota</taxon>
        <taxon>Fungi</taxon>
        <taxon>Dikarya</taxon>
        <taxon>Basidiomycota</taxon>
        <taxon>Agaricomycotina</taxon>
        <taxon>Agaricomycetes</taxon>
        <taxon>Polyporales</taxon>
        <taxon>Rhodofomes</taxon>
    </lineage>
</organism>
<evidence type="ECO:0000313" key="2">
    <source>
        <dbReference type="EMBL" id="KAH9830954.1"/>
    </source>
</evidence>
<dbReference type="RefSeq" id="XP_047774201.1">
    <property type="nucleotide sequence ID" value="XM_047921831.1"/>
</dbReference>
<protein>
    <recommendedName>
        <fullName evidence="4">Transmembrane protein</fullName>
    </recommendedName>
</protein>
<gene>
    <name evidence="2" type="ORF">C8Q71DRAFT_727145</name>
</gene>
<dbReference type="EMBL" id="JADCUA010000028">
    <property type="protein sequence ID" value="KAH9830954.1"/>
    <property type="molecule type" value="Genomic_DNA"/>
</dbReference>
<sequence>MLDRGTPPRRKCLRFCSVFGILKLWDGKALRRSIKGTDAMRRQVELLKKISVCQPRATEPEASRPDVHADSDPLAMHSSKCGMALRLFVHVSQENVSEADHEPSGHGAGSGQQSGEDRQANLTDNTEVFFRTMKDVWLEGSSSMAQRQPWRSERKHFELRLGRRRRIRALRWLTDFQRSTKLLLPVSAALLLILIFTMVRKANSNDTRAWGLTSYDVATRSDSQQNLSITASLNHLRRCVPPASTQHKRDEEIAVFRHRASWLKRQLPEAVNGKGSGSWADDPQFPLSQSISMDRQIRLNLPIAHSITVIEEDPHTVTADKLASNGTNGLPELPIPPVSTQHSHAADYFTGGKTDHDIILEALVKKSFIKRFIAEDVPAQTRLCVPLDYNYGDIHAEEMLWSSVRSWPSGRLRTRRSARNAEMGRATALERKKRKVSDDSSDDGEDGDGKAGADDSSGENVDSDEDVTVHVTKYLAYARALALLGDYQMLNTYMGTTVEDDRDTAKRRCIGPRRKYLEHRGRSSCAATRGLPELGG</sequence>
<name>A0ABQ8K3L6_9APHY</name>
<accession>A0ABQ8K3L6</accession>
<evidence type="ECO:0000313" key="3">
    <source>
        <dbReference type="Proteomes" id="UP000814176"/>
    </source>
</evidence>
<evidence type="ECO:0000256" key="1">
    <source>
        <dbReference type="SAM" id="MobiDB-lite"/>
    </source>
</evidence>
<dbReference type="Proteomes" id="UP000814176">
    <property type="component" value="Unassembled WGS sequence"/>
</dbReference>
<evidence type="ECO:0008006" key="4">
    <source>
        <dbReference type="Google" id="ProtNLM"/>
    </source>
</evidence>